<organism evidence="3 4">
    <name type="scientific">Phyllosticta citricarpa</name>
    <dbReference type="NCBI Taxonomy" id="55181"/>
    <lineage>
        <taxon>Eukaryota</taxon>
        <taxon>Fungi</taxon>
        <taxon>Dikarya</taxon>
        <taxon>Ascomycota</taxon>
        <taxon>Pezizomycotina</taxon>
        <taxon>Dothideomycetes</taxon>
        <taxon>Dothideomycetes incertae sedis</taxon>
        <taxon>Botryosphaeriales</taxon>
        <taxon>Phyllostictaceae</taxon>
        <taxon>Phyllosticta</taxon>
    </lineage>
</organism>
<name>A0ABR1MPE7_9PEZI</name>
<feature type="compositionally biased region" description="Basic and acidic residues" evidence="2">
    <location>
        <begin position="12"/>
        <end position="26"/>
    </location>
</feature>
<feature type="region of interest" description="Disordered" evidence="2">
    <location>
        <begin position="1"/>
        <end position="26"/>
    </location>
</feature>
<sequence>MGRSAKAAAKRGSTEGRRTRARQEHQIKELRRQLQSKLEAQSKYEDAIKKEAAAVQGWMTYQRESEDFIREIDLEKAKIKKQVCESLELFPRRLVCPLMRRAVGFNERIVSSRSRVFEMIQDTQDKIKVAERRMQTFRQRLTTIKRRITFLKHHGNGPIDPLVLAGNLLNDSFGYAQPPLVDCCILFSSRVFGSATVFNNLSMCLRAPWANLNAEAPSDSLESLC</sequence>
<evidence type="ECO:0000256" key="2">
    <source>
        <dbReference type="SAM" id="MobiDB-lite"/>
    </source>
</evidence>
<protein>
    <submittedName>
        <fullName evidence="3">Uncharacterized protein</fullName>
    </submittedName>
</protein>
<dbReference type="EMBL" id="JBBPDW010000002">
    <property type="protein sequence ID" value="KAK7555569.1"/>
    <property type="molecule type" value="Genomic_DNA"/>
</dbReference>
<keyword evidence="1" id="KW-0175">Coiled coil</keyword>
<evidence type="ECO:0000256" key="1">
    <source>
        <dbReference type="SAM" id="Coils"/>
    </source>
</evidence>
<accession>A0ABR1MPE7</accession>
<evidence type="ECO:0000313" key="3">
    <source>
        <dbReference type="EMBL" id="KAK7555569.1"/>
    </source>
</evidence>
<comment type="caution">
    <text evidence="3">The sequence shown here is derived from an EMBL/GenBank/DDBJ whole genome shotgun (WGS) entry which is preliminary data.</text>
</comment>
<evidence type="ECO:0000313" key="4">
    <source>
        <dbReference type="Proteomes" id="UP001365128"/>
    </source>
</evidence>
<proteinExistence type="predicted"/>
<reference evidence="3 4" key="1">
    <citation type="submission" date="2024-04" db="EMBL/GenBank/DDBJ databases">
        <title>Phyllosticta paracitricarpa is synonymous to the EU quarantine fungus P. citricarpa based on phylogenomic analyses.</title>
        <authorList>
            <consortium name="Lawrence Berkeley National Laboratory"/>
            <person name="Van Ingen-Buijs V.A."/>
            <person name="Van Westerhoven A.C."/>
            <person name="Haridas S."/>
            <person name="Skiadas P."/>
            <person name="Martin F."/>
            <person name="Groenewald J.Z."/>
            <person name="Crous P.W."/>
            <person name="Seidl M.F."/>
        </authorList>
    </citation>
    <scope>NUCLEOTIDE SEQUENCE [LARGE SCALE GENOMIC DNA]</scope>
    <source>
        <strain evidence="3 4">CBS 122670</strain>
    </source>
</reference>
<feature type="coiled-coil region" evidence="1">
    <location>
        <begin position="120"/>
        <end position="147"/>
    </location>
</feature>
<keyword evidence="4" id="KW-1185">Reference proteome</keyword>
<dbReference type="Proteomes" id="UP001365128">
    <property type="component" value="Unassembled WGS sequence"/>
</dbReference>
<gene>
    <name evidence="3" type="ORF">IWX46DRAFT_637062</name>
</gene>